<keyword evidence="1" id="KW-0862">Zinc</keyword>
<accession>A0ABU6WNQ1</accession>
<comment type="caution">
    <text evidence="4">The sequence shown here is derived from an EMBL/GenBank/DDBJ whole genome shotgun (WGS) entry which is preliminary data.</text>
</comment>
<evidence type="ECO:0000313" key="5">
    <source>
        <dbReference type="Proteomes" id="UP001341840"/>
    </source>
</evidence>
<dbReference type="PANTHER" id="PTHR47718:SF15">
    <property type="entry name" value="PROTEIN FAR1-RELATED SEQUENCE 5-LIKE"/>
    <property type="match status" value="1"/>
</dbReference>
<name>A0ABU6WNQ1_9FABA</name>
<feature type="compositionally biased region" description="Acidic residues" evidence="2">
    <location>
        <begin position="44"/>
        <end position="53"/>
    </location>
</feature>
<evidence type="ECO:0000256" key="1">
    <source>
        <dbReference type="PROSITE-ProRule" id="PRU00325"/>
    </source>
</evidence>
<dbReference type="Proteomes" id="UP001341840">
    <property type="component" value="Unassembled WGS sequence"/>
</dbReference>
<gene>
    <name evidence="4" type="ORF">PIB30_118569</name>
</gene>
<dbReference type="InterPro" id="IPR018289">
    <property type="entry name" value="MULE_transposase_dom"/>
</dbReference>
<dbReference type="Pfam" id="PF10551">
    <property type="entry name" value="MULE"/>
    <property type="match status" value="1"/>
</dbReference>
<keyword evidence="5" id="KW-1185">Reference proteome</keyword>
<dbReference type="Pfam" id="PF03101">
    <property type="entry name" value="FAR1"/>
    <property type="match status" value="1"/>
</dbReference>
<feature type="region of interest" description="Disordered" evidence="2">
    <location>
        <begin position="1"/>
        <end position="78"/>
    </location>
</feature>
<dbReference type="PROSITE" id="PS50966">
    <property type="entry name" value="ZF_SWIM"/>
    <property type="match status" value="1"/>
</dbReference>
<feature type="compositionally biased region" description="Basic and acidic residues" evidence="2">
    <location>
        <begin position="1"/>
        <end position="43"/>
    </location>
</feature>
<dbReference type="PANTHER" id="PTHR47718">
    <property type="entry name" value="OS01G0519700 PROTEIN"/>
    <property type="match status" value="1"/>
</dbReference>
<keyword evidence="1" id="KW-0479">Metal-binding</keyword>
<feature type="compositionally biased region" description="Polar residues" evidence="2">
    <location>
        <begin position="769"/>
        <end position="789"/>
    </location>
</feature>
<keyword evidence="1" id="KW-0863">Zinc-finger</keyword>
<feature type="domain" description="SWIM-type" evidence="3">
    <location>
        <begin position="596"/>
        <end position="632"/>
    </location>
</feature>
<sequence length="935" mass="106724">MESDGTEHLGNDDNSDGMEHLVDDDKSDGMEHLVHDKSDAMEHSDDDSSDDSSSDSGSGNDELQEDQRKEIDVSHNEEATMFKNKGELSKEEVLRMEFDTHEKAYDFYVSYAKSVGFGVRKGDLSRDDDGRLIRRRFFCNRQGLRDKKHYMRIDRKRDQKPETRTNCKAMLSIYLDNHTLTWRVRTFVKDHNHELTPAGIDYIMPTTTSRRLTTAKKAQSDGIHIHGFLTFQIMGFMVGQARAFAGVEFSKDLYSYVDKQRCPKIADGDALAAISYLQGKADSDPTLFARYTTTDDDQLGHLFWADGLSQVDYEYFGDVVALDTKYKENMYHKRLVIFSGTNHHRQTCIFACALLADERADTYKWALENFLDAMEKKHPSAVVTDDNEAMREAIQAVLPNTAHRLCAWHLQKGAEDNIKDTEFAEAFKKSIYTNFDPDEFEEYWRNMIQKFEAYDSMWAEETYKKKEMWATTYLRDKSYSGIRASSRCEGLNPLMKKYIKARHNILELVQHFELALKEFRNNELVAEFNSMYNGPVLTTALESIERKAAKVYTREIFKEVQKELEGSALLFVVGCENLSTTATFKLSKYGKPGWEYKVIYDRESEKFECQCCLWNTHGIPCSHIFCVMIYEHIAELPEKLILKRWTQAAKSFNELPDEEDEVNDKKFLFRYGALCAASNWMSFLAARKLQNFLETKDEIYRITAKLEHKGCMVDTNSFSLPRNTMGDTTTHKNDKKRRRCKTCNKMGHTKKTCSRAKNKRSRRLEGDLSPSSMSDNPRNGGQTTNSTVDPPNAGAATHNTVDDPPNAGPATNNEVGHPPTDPSTAMTQSLAANHAAAASRFGVWGPQFLLPGPGQPCFAANIGQQYYLANQGARYYPLAPAQQQFLRPQGLVQRFVPQGVFPQQYVGGPELQPQELAQQRRALAQQRRAKARANR</sequence>
<organism evidence="4 5">
    <name type="scientific">Stylosanthes scabra</name>
    <dbReference type="NCBI Taxonomy" id="79078"/>
    <lineage>
        <taxon>Eukaryota</taxon>
        <taxon>Viridiplantae</taxon>
        <taxon>Streptophyta</taxon>
        <taxon>Embryophyta</taxon>
        <taxon>Tracheophyta</taxon>
        <taxon>Spermatophyta</taxon>
        <taxon>Magnoliopsida</taxon>
        <taxon>eudicotyledons</taxon>
        <taxon>Gunneridae</taxon>
        <taxon>Pentapetalae</taxon>
        <taxon>rosids</taxon>
        <taxon>fabids</taxon>
        <taxon>Fabales</taxon>
        <taxon>Fabaceae</taxon>
        <taxon>Papilionoideae</taxon>
        <taxon>50 kb inversion clade</taxon>
        <taxon>dalbergioids sensu lato</taxon>
        <taxon>Dalbergieae</taxon>
        <taxon>Pterocarpus clade</taxon>
        <taxon>Stylosanthes</taxon>
    </lineage>
</organism>
<feature type="compositionally biased region" description="Basic and acidic residues" evidence="2">
    <location>
        <begin position="65"/>
        <end position="78"/>
    </location>
</feature>
<dbReference type="InterPro" id="IPR007527">
    <property type="entry name" value="Znf_SWIM"/>
</dbReference>
<evidence type="ECO:0000256" key="2">
    <source>
        <dbReference type="SAM" id="MobiDB-lite"/>
    </source>
</evidence>
<dbReference type="InterPro" id="IPR004330">
    <property type="entry name" value="FAR1_DNA_bnd_dom"/>
</dbReference>
<feature type="compositionally biased region" description="Basic residues" evidence="2">
    <location>
        <begin position="733"/>
        <end position="762"/>
    </location>
</feature>
<reference evidence="4 5" key="1">
    <citation type="journal article" date="2023" name="Plants (Basel)">
        <title>Bridging the Gap: Combining Genomics and Transcriptomics Approaches to Understand Stylosanthes scabra, an Orphan Legume from the Brazilian Caatinga.</title>
        <authorList>
            <person name="Ferreira-Neto J.R.C."/>
            <person name="da Silva M.D."/>
            <person name="Binneck E."/>
            <person name="de Melo N.F."/>
            <person name="da Silva R.H."/>
            <person name="de Melo A.L.T.M."/>
            <person name="Pandolfi V."/>
            <person name="Bustamante F.O."/>
            <person name="Brasileiro-Vidal A.C."/>
            <person name="Benko-Iseppon A.M."/>
        </authorList>
    </citation>
    <scope>NUCLEOTIDE SEQUENCE [LARGE SCALE GENOMIC DNA]</scope>
    <source>
        <tissue evidence="4">Leaves</tissue>
    </source>
</reference>
<protein>
    <recommendedName>
        <fullName evidence="3">SWIM-type domain-containing protein</fullName>
    </recommendedName>
</protein>
<evidence type="ECO:0000313" key="4">
    <source>
        <dbReference type="EMBL" id="MED6185930.1"/>
    </source>
</evidence>
<dbReference type="EMBL" id="JASCZI010181810">
    <property type="protein sequence ID" value="MED6185930.1"/>
    <property type="molecule type" value="Genomic_DNA"/>
</dbReference>
<proteinExistence type="predicted"/>
<feature type="region of interest" description="Disordered" evidence="2">
    <location>
        <begin position="721"/>
        <end position="825"/>
    </location>
</feature>
<evidence type="ECO:0000259" key="3">
    <source>
        <dbReference type="PROSITE" id="PS50966"/>
    </source>
</evidence>